<feature type="compositionally biased region" description="Low complexity" evidence="1">
    <location>
        <begin position="1"/>
        <end position="12"/>
    </location>
</feature>
<dbReference type="Proteomes" id="UP000077868">
    <property type="component" value="Chromosome"/>
</dbReference>
<name>A0A1A9GH52_9ACTN</name>
<evidence type="ECO:0000313" key="3">
    <source>
        <dbReference type="Proteomes" id="UP000077868"/>
    </source>
</evidence>
<keyword evidence="3" id="KW-1185">Reference proteome</keyword>
<dbReference type="STRING" id="1300347.I601_0362"/>
<dbReference type="KEGG" id="ndk:I601_0362"/>
<proteinExistence type="predicted"/>
<gene>
    <name evidence="2" type="ORF">I601_0362</name>
</gene>
<dbReference type="Gene3D" id="1.20.120.20">
    <property type="entry name" value="Apolipoprotein"/>
    <property type="match status" value="1"/>
</dbReference>
<evidence type="ECO:0000256" key="1">
    <source>
        <dbReference type="SAM" id="MobiDB-lite"/>
    </source>
</evidence>
<feature type="region of interest" description="Disordered" evidence="1">
    <location>
        <begin position="72"/>
        <end position="94"/>
    </location>
</feature>
<organism evidence="2 3">
    <name type="scientific">Nocardioides dokdonensis FR1436</name>
    <dbReference type="NCBI Taxonomy" id="1300347"/>
    <lineage>
        <taxon>Bacteria</taxon>
        <taxon>Bacillati</taxon>
        <taxon>Actinomycetota</taxon>
        <taxon>Actinomycetes</taxon>
        <taxon>Propionibacteriales</taxon>
        <taxon>Nocardioidaceae</taxon>
        <taxon>Nocardioides</taxon>
    </lineage>
</organism>
<evidence type="ECO:0000313" key="2">
    <source>
        <dbReference type="EMBL" id="ANH36815.1"/>
    </source>
</evidence>
<reference evidence="2 3" key="1">
    <citation type="submission" date="2016-03" db="EMBL/GenBank/DDBJ databases">
        <title>Complete genome sequence of a soil Actinobacterium, Nocardioides dokdonensis FR1436.</title>
        <authorList>
            <person name="Kwon S.-K."/>
            <person name="Kim K."/>
            <person name="Kim J.F."/>
        </authorList>
    </citation>
    <scope>NUCLEOTIDE SEQUENCE [LARGE SCALE GENOMIC DNA]</scope>
    <source>
        <strain evidence="2 3">FR1436</strain>
    </source>
</reference>
<dbReference type="OrthoDB" id="3268261at2"/>
<accession>A0A1A9GH52</accession>
<feature type="compositionally biased region" description="Basic residues" evidence="1">
    <location>
        <begin position="13"/>
        <end position="23"/>
    </location>
</feature>
<feature type="region of interest" description="Disordered" evidence="1">
    <location>
        <begin position="1"/>
        <end position="24"/>
    </location>
</feature>
<dbReference type="AlphaFoldDB" id="A0A1A9GH52"/>
<dbReference type="PATRIC" id="fig|1300347.3.peg.362"/>
<sequence length="941" mass="96766">MSVARHAAIPSAHPRRARPRRTGAVRAARASLAVVLVGGLLSVGAAPAQAAPEQVLQSVDVQLGTDGTLTSVEATSVRRGEEGSDSGAATYDPVEAAEQLPVRIQTAYRLGDEAGTDLAEIAGRSGRVVIDVTVQNTTVEPEEVTYDAGGVQRSQFALVGVPLTVVASATLGEQGLARVVTEGAGQDEDVTNGVLSRSGAGDSRVQWATMLAPPRLAPSATFRLVLDAEDFVPPTFDIGVQPGLVTDTSLTGLLDEAFSDEKGGAVATEARTIEVIGDVSSVLTQASAVLTDIETRLSDSSERLGAQTIADLESSSAGVSEQLGSLSTDLTRLDGSLGDQLGGVQDDAVQALSSSLTEVKDVLGDPGRIKPPKPQDGAEGCRVDLGRNLAAPTVYGQLSAVSSRLSTLSNASGACRESIADDLVKQIGSAEQVVDCDETSTSAVCVLATARERLDEQAVVLVQFGQGLTGRFDSGAVKDLGSSLETVVKELDDIEDDANDLFADGTAPTRPLASLLGSLVGSLESLKTLLQPGSATGLQSAFASINTVAGTQAAAIGTPETPDSIAARAQALTAAVCAIPALADVTDTSQIPADVLQQIQDGLVARVDVARSAAGCAGGTTLSQRLAGVRTALLGVQQTSAVEGDGSVARALATLRGSVDTALAEVVAAVDETVGVADLRSIIARVAALGATAEPPSCEDITDRDPVGAVDALRFAYQRVSCNQDGLEKEIDKAFSEARKALGATGDEIGRSIGATDGARSKADKRIDELFGTLSQGADRAAERILDQGGRRIEKQRAGLDRQVRQAESRLGGAVGDALRVIGSNIQAANGDLDESEARLRADLQRVLVDLGTRESGGTGILGSLATGAGQTGVANDSVQLANARASAFGSVRGKALDEVFLQQAQTIRSLERQQEFRVFADGVDEDDTLLTVFSFHLGQG</sequence>
<dbReference type="RefSeq" id="WP_068105641.1">
    <property type="nucleotide sequence ID" value="NZ_CP015079.1"/>
</dbReference>
<dbReference type="EMBL" id="CP015079">
    <property type="protein sequence ID" value="ANH36815.1"/>
    <property type="molecule type" value="Genomic_DNA"/>
</dbReference>
<protein>
    <submittedName>
        <fullName evidence="2">Uncharacterized protein</fullName>
    </submittedName>
</protein>